<keyword evidence="4" id="KW-0472">Membrane</keyword>
<organism evidence="6 7">
    <name type="scientific">Hyalella azteca</name>
    <name type="common">Amphipod</name>
    <dbReference type="NCBI Taxonomy" id="294128"/>
    <lineage>
        <taxon>Eukaryota</taxon>
        <taxon>Metazoa</taxon>
        <taxon>Ecdysozoa</taxon>
        <taxon>Arthropoda</taxon>
        <taxon>Crustacea</taxon>
        <taxon>Multicrustacea</taxon>
        <taxon>Malacostraca</taxon>
        <taxon>Eumalacostraca</taxon>
        <taxon>Peracarida</taxon>
        <taxon>Amphipoda</taxon>
        <taxon>Senticaudata</taxon>
        <taxon>Talitrida</taxon>
        <taxon>Talitroidea</taxon>
        <taxon>Hyalellidae</taxon>
        <taxon>Hyalella</taxon>
    </lineage>
</organism>
<dbReference type="SUPFAM" id="SSF57535">
    <property type="entry name" value="Complement control module/SCR domain"/>
    <property type="match status" value="1"/>
</dbReference>
<dbReference type="InterPro" id="IPR000436">
    <property type="entry name" value="Sushi_SCR_CCP_dom"/>
</dbReference>
<dbReference type="GeneID" id="108679344"/>
<gene>
    <name evidence="7" type="primary">LOC108679344</name>
</gene>
<feature type="domain" description="Sushi" evidence="5">
    <location>
        <begin position="468"/>
        <end position="524"/>
    </location>
</feature>
<sequence>MVLDDRKMDLLEFRPGDVGCKVLNLLQRSPLKQLQHFHVTPSSQTFSHALNKLTLAVSQILFLFIFLLFINLSNTLECNVPSSSPLTLTFNDLLQRDVIFSKCLTAPVEGRKFLHLSVEYLSLPSGAQLMIYTDGESLLLDHSCLMECSNQPSTNAAAASYDLLADVRNLQLSLEKEIIDSEIFLASNEKIEERSKRSDLKFEVNVDRKNIEKMARLKEFASGKHSTKALDIIKKPGDCTVCPSFKDHKLIELHLRLPRNLDCLNNTDVCLGRPELIMKIELIEKPLECSDSVMAVWPLSNLDAACRYSSESLPAPSCLVTSCHPSEILVPKSDGIKEHLRHEASSKKISVKNKRRAKNLKRMLETSSAFVEKFEIVLIPSESHKVCFWKLDTTFRKNLELIIPLIILPHINVFDGSLLAPRWNVEFCPVSNSSSYWLQASGDEVYIVYSNPYPLEEETTIVVHLHTGPCEPPNLVAHAQMSWTSSSSGGRAVYVCDELFSMHGAAEVMCDDRGSWGPLPSCHSQYKNKSTSVSDEPDSTAASPTHDGAMWLLANGSLHSERNNKSAGYSAGESSDFVYSPADGALDGNEPFMLEPSRSAPHDGTQSGDYDEEEEEEEEDGKVDGGDNYDYNETEYDYLPEYNTTTKNLTSLINGSVVTLIPNRSSDAWGNSSFTDDITDVRSLLKALSIDENKLIYFLAGCCGLLLLIVLLSVVTCFLMRRRRHPARVVRKFDTFQNPIYEKTVVNVPLEGDFTEDEDEKRPPSTPPLALKAEMEDLSDSTVMEQ</sequence>
<feature type="transmembrane region" description="Helical" evidence="4">
    <location>
        <begin position="695"/>
        <end position="719"/>
    </location>
</feature>
<evidence type="ECO:0000256" key="1">
    <source>
        <dbReference type="ARBA" id="ARBA00023157"/>
    </source>
</evidence>
<dbReference type="InterPro" id="IPR035976">
    <property type="entry name" value="Sushi/SCR/CCP_sf"/>
</dbReference>
<reference evidence="7" key="1">
    <citation type="submission" date="2025-08" db="UniProtKB">
        <authorList>
            <consortium name="RefSeq"/>
        </authorList>
    </citation>
    <scope>IDENTIFICATION</scope>
    <source>
        <tissue evidence="7">Whole organism</tissue>
    </source>
</reference>
<keyword evidence="4" id="KW-0812">Transmembrane</keyword>
<comment type="caution">
    <text evidence="2">Lacks conserved residue(s) required for the propagation of feature annotation.</text>
</comment>
<keyword evidence="6" id="KW-1185">Reference proteome</keyword>
<dbReference type="Pfam" id="PF00084">
    <property type="entry name" value="Sushi"/>
    <property type="match status" value="1"/>
</dbReference>
<keyword evidence="4" id="KW-1133">Transmembrane helix</keyword>
<keyword evidence="2" id="KW-0768">Sushi</keyword>
<dbReference type="AlphaFoldDB" id="A0A8B7PCN2"/>
<dbReference type="Gene3D" id="2.10.70.10">
    <property type="entry name" value="Complement Module, domain 1"/>
    <property type="match status" value="1"/>
</dbReference>
<dbReference type="Proteomes" id="UP000694843">
    <property type="component" value="Unplaced"/>
</dbReference>
<dbReference type="PROSITE" id="PS50923">
    <property type="entry name" value="SUSHI"/>
    <property type="match status" value="1"/>
</dbReference>
<dbReference type="CDD" id="cd00033">
    <property type="entry name" value="CCP"/>
    <property type="match status" value="1"/>
</dbReference>
<name>A0A8B7PCN2_HYAAZ</name>
<evidence type="ECO:0000313" key="6">
    <source>
        <dbReference type="Proteomes" id="UP000694843"/>
    </source>
</evidence>
<keyword evidence="1" id="KW-1015">Disulfide bond</keyword>
<dbReference type="SMART" id="SM00032">
    <property type="entry name" value="CCP"/>
    <property type="match status" value="1"/>
</dbReference>
<evidence type="ECO:0000256" key="4">
    <source>
        <dbReference type="SAM" id="Phobius"/>
    </source>
</evidence>
<evidence type="ECO:0000313" key="7">
    <source>
        <dbReference type="RefSeq" id="XP_018023437.1"/>
    </source>
</evidence>
<proteinExistence type="predicted"/>
<feature type="region of interest" description="Disordered" evidence="3">
    <location>
        <begin position="752"/>
        <end position="786"/>
    </location>
</feature>
<accession>A0A8B7PCN2</accession>
<dbReference type="KEGG" id="hazt:108679344"/>
<feature type="region of interest" description="Disordered" evidence="3">
    <location>
        <begin position="580"/>
        <end position="630"/>
    </location>
</feature>
<feature type="region of interest" description="Disordered" evidence="3">
    <location>
        <begin position="525"/>
        <end position="546"/>
    </location>
</feature>
<dbReference type="OrthoDB" id="6127264at2759"/>
<feature type="compositionally biased region" description="Polar residues" evidence="3">
    <location>
        <begin position="525"/>
        <end position="534"/>
    </location>
</feature>
<feature type="compositionally biased region" description="Acidic residues" evidence="3">
    <location>
        <begin position="609"/>
        <end position="621"/>
    </location>
</feature>
<protein>
    <submittedName>
        <fullName evidence="7">Uncharacterized protein LOC108679344</fullName>
    </submittedName>
</protein>
<dbReference type="RefSeq" id="XP_018023437.1">
    <property type="nucleotide sequence ID" value="XM_018167948.2"/>
</dbReference>
<evidence type="ECO:0000256" key="2">
    <source>
        <dbReference type="PROSITE-ProRule" id="PRU00302"/>
    </source>
</evidence>
<evidence type="ECO:0000259" key="5">
    <source>
        <dbReference type="PROSITE" id="PS50923"/>
    </source>
</evidence>
<evidence type="ECO:0000256" key="3">
    <source>
        <dbReference type="SAM" id="MobiDB-lite"/>
    </source>
</evidence>